<dbReference type="InterPro" id="IPR001932">
    <property type="entry name" value="PPM-type_phosphatase-like_dom"/>
</dbReference>
<dbReference type="Pfam" id="PF00481">
    <property type="entry name" value="PP2C"/>
    <property type="match status" value="1"/>
</dbReference>
<dbReference type="EMBL" id="VOIH02000003">
    <property type="protein sequence ID" value="KAF3450250.1"/>
    <property type="molecule type" value="Genomic_DNA"/>
</dbReference>
<dbReference type="Proteomes" id="UP000796880">
    <property type="component" value="Unassembled WGS sequence"/>
</dbReference>
<evidence type="ECO:0000313" key="3">
    <source>
        <dbReference type="Proteomes" id="UP000796880"/>
    </source>
</evidence>
<evidence type="ECO:0000259" key="1">
    <source>
        <dbReference type="PROSITE" id="PS51746"/>
    </source>
</evidence>
<protein>
    <recommendedName>
        <fullName evidence="1">PPM-type phosphatase domain-containing protein</fullName>
    </recommendedName>
</protein>
<dbReference type="InterPro" id="IPR036457">
    <property type="entry name" value="PPM-type-like_dom_sf"/>
</dbReference>
<accession>A0A8K0HDC2</accession>
<dbReference type="InterPro" id="IPR015655">
    <property type="entry name" value="PP2C"/>
</dbReference>
<evidence type="ECO:0000313" key="2">
    <source>
        <dbReference type="EMBL" id="KAF3450250.1"/>
    </source>
</evidence>
<dbReference type="OrthoDB" id="1511103at2759"/>
<dbReference type="AlphaFoldDB" id="A0A8K0HDC2"/>
<gene>
    <name evidence="2" type="ORF">FNV43_RR06330</name>
</gene>
<dbReference type="SUPFAM" id="SSF81606">
    <property type="entry name" value="PP2C-like"/>
    <property type="match status" value="1"/>
</dbReference>
<dbReference type="PROSITE" id="PS51746">
    <property type="entry name" value="PPM_2"/>
    <property type="match status" value="1"/>
</dbReference>
<feature type="domain" description="PPM-type phosphatase" evidence="1">
    <location>
        <begin position="1"/>
        <end position="146"/>
    </location>
</feature>
<dbReference type="PANTHER" id="PTHR47992">
    <property type="entry name" value="PROTEIN PHOSPHATASE"/>
    <property type="match status" value="1"/>
</dbReference>
<reference evidence="2" key="1">
    <citation type="submission" date="2020-03" db="EMBL/GenBank/DDBJ databases">
        <title>A high-quality chromosome-level genome assembly of a woody plant with both climbing and erect habits, Rhamnella rubrinervis.</title>
        <authorList>
            <person name="Lu Z."/>
            <person name="Yang Y."/>
            <person name="Zhu X."/>
            <person name="Sun Y."/>
        </authorList>
    </citation>
    <scope>NUCLEOTIDE SEQUENCE</scope>
    <source>
        <strain evidence="2">BYM</strain>
        <tissue evidence="2">Leaf</tissue>
    </source>
</reference>
<keyword evidence="3" id="KW-1185">Reference proteome</keyword>
<proteinExistence type="predicted"/>
<dbReference type="SMART" id="SM00332">
    <property type="entry name" value="PP2Cc"/>
    <property type="match status" value="1"/>
</dbReference>
<sequence>MYNEQPDFWTNPKRAVKRAYKTTDDKILGNVVCFRGGLTAVTAILINQEKPIVANVGDCRGILCRNGHVKQTTVDHEPQKEKELVESRGGFVSQLPGNVPRVDGNLAMTRAFGDAKVKEHITSKPYVRIENIDMNTEFIILASDGP</sequence>
<dbReference type="Gene3D" id="3.60.40.10">
    <property type="entry name" value="PPM-type phosphatase domain"/>
    <property type="match status" value="1"/>
</dbReference>
<comment type="caution">
    <text evidence="2">The sequence shown here is derived from an EMBL/GenBank/DDBJ whole genome shotgun (WGS) entry which is preliminary data.</text>
</comment>
<dbReference type="CDD" id="cd00143">
    <property type="entry name" value="PP2Cc"/>
    <property type="match status" value="1"/>
</dbReference>
<name>A0A8K0HDC2_9ROSA</name>
<dbReference type="GO" id="GO:0004722">
    <property type="term" value="F:protein serine/threonine phosphatase activity"/>
    <property type="evidence" value="ECO:0007669"/>
    <property type="project" value="InterPro"/>
</dbReference>
<organism evidence="2 3">
    <name type="scientific">Rhamnella rubrinervis</name>
    <dbReference type="NCBI Taxonomy" id="2594499"/>
    <lineage>
        <taxon>Eukaryota</taxon>
        <taxon>Viridiplantae</taxon>
        <taxon>Streptophyta</taxon>
        <taxon>Embryophyta</taxon>
        <taxon>Tracheophyta</taxon>
        <taxon>Spermatophyta</taxon>
        <taxon>Magnoliopsida</taxon>
        <taxon>eudicotyledons</taxon>
        <taxon>Gunneridae</taxon>
        <taxon>Pentapetalae</taxon>
        <taxon>rosids</taxon>
        <taxon>fabids</taxon>
        <taxon>Rosales</taxon>
        <taxon>Rhamnaceae</taxon>
        <taxon>rhamnoid group</taxon>
        <taxon>Rhamneae</taxon>
        <taxon>Rhamnella</taxon>
    </lineage>
</organism>